<dbReference type="AlphaFoldDB" id="A0A8H5GF32"/>
<evidence type="ECO:0000256" key="3">
    <source>
        <dbReference type="ARBA" id="ARBA00023128"/>
    </source>
</evidence>
<dbReference type="CDD" id="cd05125">
    <property type="entry name" value="Mth938_2P1-like"/>
    <property type="match status" value="1"/>
</dbReference>
<name>A0A8H5GF32_9AGAR</name>
<dbReference type="EMBL" id="JAACJO010000001">
    <property type="protein sequence ID" value="KAF5363626.1"/>
    <property type="molecule type" value="Genomic_DNA"/>
</dbReference>
<dbReference type="OrthoDB" id="20681at2759"/>
<dbReference type="Proteomes" id="UP000559027">
    <property type="component" value="Unassembled WGS sequence"/>
</dbReference>
<dbReference type="PANTHER" id="PTHR21192:SF2">
    <property type="entry name" value="NADH DEHYDROGENASE [UBIQUINONE] 1 ALPHA SUBCOMPLEX ASSEMBLY FACTOR 3"/>
    <property type="match status" value="1"/>
</dbReference>
<dbReference type="SUPFAM" id="SSF64076">
    <property type="entry name" value="MTH938-like"/>
    <property type="match status" value="1"/>
</dbReference>
<comment type="similarity">
    <text evidence="4">Belongs to the NDUFAF3 family.</text>
</comment>
<keyword evidence="6" id="KW-1185">Reference proteome</keyword>
<proteinExistence type="inferred from homology"/>
<comment type="subcellular location">
    <subcellularLocation>
        <location evidence="1">Mitochondrion</location>
    </subcellularLocation>
</comment>
<comment type="caution">
    <text evidence="5">The sequence shown here is derived from an EMBL/GenBank/DDBJ whole genome shotgun (WGS) entry which is preliminary data.</text>
</comment>
<evidence type="ECO:0000313" key="6">
    <source>
        <dbReference type="Proteomes" id="UP000559027"/>
    </source>
</evidence>
<accession>A0A8H5GF32</accession>
<gene>
    <name evidence="5" type="ORF">D9756_000324</name>
</gene>
<dbReference type="InterPro" id="IPR036748">
    <property type="entry name" value="MTH938-like_sf"/>
</dbReference>
<dbReference type="PANTHER" id="PTHR21192">
    <property type="entry name" value="NUCLEAR PROTEIN E3-3"/>
    <property type="match status" value="1"/>
</dbReference>
<evidence type="ECO:0000256" key="1">
    <source>
        <dbReference type="ARBA" id="ARBA00004173"/>
    </source>
</evidence>
<dbReference type="InterPro" id="IPR007523">
    <property type="entry name" value="NDUFAF3/AAMDC"/>
</dbReference>
<dbReference type="InterPro" id="IPR034095">
    <property type="entry name" value="NDUF3"/>
</dbReference>
<dbReference type="Pfam" id="PF04430">
    <property type="entry name" value="DUF498"/>
    <property type="match status" value="1"/>
</dbReference>
<reference evidence="5 6" key="1">
    <citation type="journal article" date="2020" name="ISME J.">
        <title>Uncovering the hidden diversity of litter-decomposition mechanisms in mushroom-forming fungi.</title>
        <authorList>
            <person name="Floudas D."/>
            <person name="Bentzer J."/>
            <person name="Ahren D."/>
            <person name="Johansson T."/>
            <person name="Persson P."/>
            <person name="Tunlid A."/>
        </authorList>
    </citation>
    <scope>NUCLEOTIDE SEQUENCE [LARGE SCALE GENOMIC DNA]</scope>
    <source>
        <strain evidence="5 6">CBS 146.42</strain>
    </source>
</reference>
<organism evidence="5 6">
    <name type="scientific">Leucocoprinus leucothites</name>
    <dbReference type="NCBI Taxonomy" id="201217"/>
    <lineage>
        <taxon>Eukaryota</taxon>
        <taxon>Fungi</taxon>
        <taxon>Dikarya</taxon>
        <taxon>Basidiomycota</taxon>
        <taxon>Agaricomycotina</taxon>
        <taxon>Agaricomycetes</taxon>
        <taxon>Agaricomycetidae</taxon>
        <taxon>Agaricales</taxon>
        <taxon>Agaricineae</taxon>
        <taxon>Agaricaceae</taxon>
        <taxon>Leucocoprinus</taxon>
    </lineage>
</organism>
<evidence type="ECO:0000256" key="2">
    <source>
        <dbReference type="ARBA" id="ARBA00021776"/>
    </source>
</evidence>
<evidence type="ECO:0000256" key="4">
    <source>
        <dbReference type="ARBA" id="ARBA00049984"/>
    </source>
</evidence>
<keyword evidence="3" id="KW-0496">Mitochondrion</keyword>
<dbReference type="GO" id="GO:0005743">
    <property type="term" value="C:mitochondrial inner membrane"/>
    <property type="evidence" value="ECO:0007669"/>
    <property type="project" value="TreeGrafter"/>
</dbReference>
<protein>
    <recommendedName>
        <fullName evidence="2">NADH dehydrogenase [ubiquinone] 1 alpha subcomplex assembly factor 3</fullName>
    </recommendedName>
</protein>
<evidence type="ECO:0000313" key="5">
    <source>
        <dbReference type="EMBL" id="KAF5363626.1"/>
    </source>
</evidence>
<dbReference type="GO" id="GO:0032981">
    <property type="term" value="P:mitochondrial respiratory chain complex I assembly"/>
    <property type="evidence" value="ECO:0007669"/>
    <property type="project" value="InterPro"/>
</dbReference>
<sequence>MLTSVMSFRLLSRAIAQPTRGLTTCRTIRHTQPLWNSSNVVMRGIQSSSVWRDRSFTNLLADEIPPPVQVSSITESGIMLADGLLLPSSCIFHDGHVFLWDVPQNLWEGWETERFEFFKSTIPRPEILVLGTGKTLVQPPSFIRSYLTSLGIQLDVMDTRNACSTYNLLAEEGRRVAAALLPLTPQAWQKVQIPRDSKTTTERS</sequence>
<dbReference type="Gene3D" id="3.40.1230.10">
    <property type="entry name" value="MTH938-like"/>
    <property type="match status" value="1"/>
</dbReference>